<evidence type="ECO:0000256" key="1">
    <source>
        <dbReference type="SAM" id="Phobius"/>
    </source>
</evidence>
<dbReference type="AlphaFoldDB" id="A0A835TJU7"/>
<keyword evidence="1" id="KW-1133">Transmembrane helix</keyword>
<reference evidence="2" key="1">
    <citation type="journal article" date="2020" name="bioRxiv">
        <title>Comparative genomics of Chlamydomonas.</title>
        <authorList>
            <person name="Craig R.J."/>
            <person name="Hasan A.R."/>
            <person name="Ness R.W."/>
            <person name="Keightley P.D."/>
        </authorList>
    </citation>
    <scope>NUCLEOTIDE SEQUENCE</scope>
    <source>
        <strain evidence="2">SAG 7.73</strain>
    </source>
</reference>
<dbReference type="EMBL" id="JAEHOC010000007">
    <property type="protein sequence ID" value="KAG2440145.1"/>
    <property type="molecule type" value="Genomic_DNA"/>
</dbReference>
<sequence length="150" mass="15836">MNSLILRRGVASLAFSRQASTNAAAPCLFRRPRAPRGITVKASKEPGPSGESDSVLAEAGRRAAAFWGELDNKQRVYTVVAGSALVLSLPQIIGVLLIPLERLLVGGLLAVEEAFALLILSSARLIALVGAVGLVLAGIYLFLFPKRSKD</sequence>
<accession>A0A835TJU7</accession>
<feature type="transmembrane region" description="Helical" evidence="1">
    <location>
        <begin position="76"/>
        <end position="98"/>
    </location>
</feature>
<keyword evidence="1" id="KW-0472">Membrane</keyword>
<proteinExistence type="predicted"/>
<comment type="caution">
    <text evidence="2">The sequence shown here is derived from an EMBL/GenBank/DDBJ whole genome shotgun (WGS) entry which is preliminary data.</text>
</comment>
<evidence type="ECO:0000313" key="2">
    <source>
        <dbReference type="EMBL" id="KAG2440145.1"/>
    </source>
</evidence>
<evidence type="ECO:0000313" key="3">
    <source>
        <dbReference type="Proteomes" id="UP000650467"/>
    </source>
</evidence>
<dbReference type="OrthoDB" id="542082at2759"/>
<name>A0A835TJU7_CHLIN</name>
<protein>
    <submittedName>
        <fullName evidence="2">Uncharacterized protein</fullName>
    </submittedName>
</protein>
<feature type="transmembrane region" description="Helical" evidence="1">
    <location>
        <begin position="126"/>
        <end position="144"/>
    </location>
</feature>
<keyword evidence="1" id="KW-0812">Transmembrane</keyword>
<gene>
    <name evidence="2" type="ORF">HXX76_004258</name>
</gene>
<keyword evidence="3" id="KW-1185">Reference proteome</keyword>
<organism evidence="2 3">
    <name type="scientific">Chlamydomonas incerta</name>
    <dbReference type="NCBI Taxonomy" id="51695"/>
    <lineage>
        <taxon>Eukaryota</taxon>
        <taxon>Viridiplantae</taxon>
        <taxon>Chlorophyta</taxon>
        <taxon>core chlorophytes</taxon>
        <taxon>Chlorophyceae</taxon>
        <taxon>CS clade</taxon>
        <taxon>Chlamydomonadales</taxon>
        <taxon>Chlamydomonadaceae</taxon>
        <taxon>Chlamydomonas</taxon>
    </lineage>
</organism>
<dbReference type="Proteomes" id="UP000650467">
    <property type="component" value="Unassembled WGS sequence"/>
</dbReference>